<name>A0A4P7NJT0_PYROR</name>
<dbReference type="InterPro" id="IPR006976">
    <property type="entry name" value="VanZ-like"/>
</dbReference>
<dbReference type="PANTHER" id="PTHR28008:SF1">
    <property type="entry name" value="DOMAIN PROTEIN, PUTATIVE (AFU_ORTHOLOGUE AFUA_3G10980)-RELATED"/>
    <property type="match status" value="1"/>
</dbReference>
<feature type="domain" description="VanZ-like" evidence="3">
    <location>
        <begin position="104"/>
        <end position="186"/>
    </location>
</feature>
<feature type="compositionally biased region" description="Basic and acidic residues" evidence="1">
    <location>
        <begin position="294"/>
        <end position="303"/>
    </location>
</feature>
<dbReference type="Proteomes" id="UP000294847">
    <property type="component" value="Chromosome 5"/>
</dbReference>
<feature type="compositionally biased region" description="Acidic residues" evidence="1">
    <location>
        <begin position="207"/>
        <end position="218"/>
    </location>
</feature>
<feature type="non-terminal residue" evidence="4">
    <location>
        <position position="1"/>
    </location>
</feature>
<gene>
    <name evidence="4" type="ORF">PoMZ_11150</name>
</gene>
<dbReference type="Pfam" id="PF04892">
    <property type="entry name" value="VanZ"/>
    <property type="match status" value="1"/>
</dbReference>
<dbReference type="PANTHER" id="PTHR28008">
    <property type="entry name" value="DOMAIN PROTEIN, PUTATIVE (AFU_ORTHOLOGUE AFUA_3G10980)-RELATED"/>
    <property type="match status" value="1"/>
</dbReference>
<protein>
    <recommendedName>
        <fullName evidence="3">VanZ-like domain-containing protein</fullName>
    </recommendedName>
</protein>
<sequence>CGRCGGFRSSTYHNAKPNPAEESLTPVVTSKLSARRVHRAARGVGHPCNQPPEAWSATSRTETSLHTVHDPQSQPIMRIRLPFAGVFFFLLLIAGYAGLTSLQLGELINDKLLHLITFFALTVVFYWIVDTNRRRTLNLTLTVCTFSLGVGSEFLQALLPNGRDFDVYDIAANLVGSLAGLALCSWYHKRMLERKRMRKGYQPVDGVDGDPGEEDVELGEGLGYSNDGGHEEGITDAPVYTEPSGPVGDRGLTLEEEVDNWDENGEDAWDEADVGDIGDATPAAKSQGIDAENGDGKPPKRAD</sequence>
<feature type="compositionally biased region" description="Acidic residues" evidence="1">
    <location>
        <begin position="254"/>
        <end position="276"/>
    </location>
</feature>
<dbReference type="AlphaFoldDB" id="A0A4P7NJT0"/>
<dbReference type="NCBIfam" id="NF037970">
    <property type="entry name" value="vanZ_1"/>
    <property type="match status" value="1"/>
</dbReference>
<evidence type="ECO:0000259" key="3">
    <source>
        <dbReference type="Pfam" id="PF04892"/>
    </source>
</evidence>
<keyword evidence="2" id="KW-0472">Membrane</keyword>
<dbReference type="EMBL" id="CP034208">
    <property type="protein sequence ID" value="QBZ62272.1"/>
    <property type="molecule type" value="Genomic_DNA"/>
</dbReference>
<accession>A0A4P7NJT0</accession>
<feature type="region of interest" description="Disordered" evidence="1">
    <location>
        <begin position="201"/>
        <end position="303"/>
    </location>
</feature>
<evidence type="ECO:0000256" key="1">
    <source>
        <dbReference type="SAM" id="MobiDB-lite"/>
    </source>
</evidence>
<evidence type="ECO:0000313" key="5">
    <source>
        <dbReference type="Proteomes" id="UP000294847"/>
    </source>
</evidence>
<keyword evidence="2" id="KW-1133">Transmembrane helix</keyword>
<reference evidence="4 5" key="1">
    <citation type="journal article" date="2019" name="Mol. Biol. Evol.">
        <title>Blast fungal genomes show frequent chromosomal changes, gene gains and losses, and effector gene turnover.</title>
        <authorList>
            <person name="Gomez Luciano L.B."/>
            <person name="Jason Tsai I."/>
            <person name="Chuma I."/>
            <person name="Tosa Y."/>
            <person name="Chen Y.H."/>
            <person name="Li J.Y."/>
            <person name="Li M.Y."/>
            <person name="Jade Lu M.Y."/>
            <person name="Nakayashiki H."/>
            <person name="Li W.H."/>
        </authorList>
    </citation>
    <scope>NUCLEOTIDE SEQUENCE [LARGE SCALE GENOMIC DNA]</scope>
    <source>
        <strain evidence="4">MZ5-1-6</strain>
    </source>
</reference>
<evidence type="ECO:0000313" key="4">
    <source>
        <dbReference type="EMBL" id="QBZ62272.1"/>
    </source>
</evidence>
<keyword evidence="2" id="KW-0812">Transmembrane</keyword>
<feature type="transmembrane region" description="Helical" evidence="2">
    <location>
        <begin position="81"/>
        <end position="99"/>
    </location>
</feature>
<feature type="transmembrane region" description="Helical" evidence="2">
    <location>
        <begin position="136"/>
        <end position="158"/>
    </location>
</feature>
<proteinExistence type="predicted"/>
<organism evidence="4 5">
    <name type="scientific">Pyricularia oryzae</name>
    <name type="common">Rice blast fungus</name>
    <name type="synonym">Magnaporthe oryzae</name>
    <dbReference type="NCBI Taxonomy" id="318829"/>
    <lineage>
        <taxon>Eukaryota</taxon>
        <taxon>Fungi</taxon>
        <taxon>Dikarya</taxon>
        <taxon>Ascomycota</taxon>
        <taxon>Pezizomycotina</taxon>
        <taxon>Sordariomycetes</taxon>
        <taxon>Sordariomycetidae</taxon>
        <taxon>Magnaporthales</taxon>
        <taxon>Pyriculariaceae</taxon>
        <taxon>Pyricularia</taxon>
    </lineage>
</organism>
<feature type="transmembrane region" description="Helical" evidence="2">
    <location>
        <begin position="170"/>
        <end position="188"/>
    </location>
</feature>
<feature type="transmembrane region" description="Helical" evidence="2">
    <location>
        <begin position="111"/>
        <end position="129"/>
    </location>
</feature>
<evidence type="ECO:0000256" key="2">
    <source>
        <dbReference type="SAM" id="Phobius"/>
    </source>
</evidence>